<evidence type="ECO:0000256" key="2">
    <source>
        <dbReference type="ARBA" id="ARBA00010996"/>
    </source>
</evidence>
<feature type="binding site" evidence="9">
    <location>
        <position position="132"/>
    </location>
    <ligand>
        <name>Cu cation</name>
        <dbReference type="ChEBI" id="CHEBI:23378"/>
    </ligand>
</feature>
<evidence type="ECO:0000256" key="10">
    <source>
        <dbReference type="PIRSR" id="PIRSR603782-2"/>
    </source>
</evidence>
<keyword evidence="11" id="KW-0812">Transmembrane</keyword>
<dbReference type="InterPro" id="IPR036249">
    <property type="entry name" value="Thioredoxin-like_sf"/>
</dbReference>
<proteinExistence type="inferred from homology"/>
<dbReference type="PIRSF" id="PIRSF037736">
    <property type="entry name" value="SCO1"/>
    <property type="match status" value="1"/>
</dbReference>
<dbReference type="CDD" id="cd02968">
    <property type="entry name" value="SCO"/>
    <property type="match status" value="1"/>
</dbReference>
<keyword evidence="5 9" id="KW-0186">Copper</keyword>
<dbReference type="InterPro" id="IPR017276">
    <property type="entry name" value="Synth_of_cyt-c-oxidase_Sco1/2"/>
</dbReference>
<evidence type="ECO:0000256" key="8">
    <source>
        <dbReference type="PIRNR" id="PIRNR037736"/>
    </source>
</evidence>
<evidence type="ECO:0000256" key="7">
    <source>
        <dbReference type="ARBA" id="ARBA00023136"/>
    </source>
</evidence>
<keyword evidence="13" id="KW-1185">Reference proteome</keyword>
<keyword evidence="6 8" id="KW-0496">Mitochondrion</keyword>
<name>A0A9P1M7E5_9PEZI</name>
<keyword evidence="3 9" id="KW-0479">Metal-binding</keyword>
<comment type="similarity">
    <text evidence="2 8">Belongs to the SCO1/2 family.</text>
</comment>
<gene>
    <name evidence="12" type="ORF">PPNO1_LOCUS990</name>
</gene>
<dbReference type="FunFam" id="3.40.30.10:FF:000013">
    <property type="entry name" value="Blast:Protein SCO1 homolog, mitochondrial"/>
    <property type="match status" value="1"/>
</dbReference>
<evidence type="ECO:0000256" key="5">
    <source>
        <dbReference type="ARBA" id="ARBA00023008"/>
    </source>
</evidence>
<keyword evidence="4 8" id="KW-0999">Mitochondrion inner membrane</keyword>
<feature type="disulfide bond" description="Redox-active" evidence="10">
    <location>
        <begin position="132"/>
        <end position="136"/>
    </location>
</feature>
<dbReference type="PANTHER" id="PTHR12151">
    <property type="entry name" value="ELECTRON TRANSPORT PROTIN SCO1/SENC FAMILY MEMBER"/>
    <property type="match status" value="1"/>
</dbReference>
<feature type="transmembrane region" description="Helical" evidence="11">
    <location>
        <begin position="56"/>
        <end position="75"/>
    </location>
</feature>
<evidence type="ECO:0000256" key="6">
    <source>
        <dbReference type="ARBA" id="ARBA00023128"/>
    </source>
</evidence>
<keyword evidence="11" id="KW-1133">Transmembrane helix</keyword>
<accession>A0A9P1M7E5</accession>
<dbReference type="AlphaFoldDB" id="A0A9P1M7E5"/>
<feature type="binding site" evidence="9">
    <location>
        <position position="223"/>
    </location>
    <ligand>
        <name>Cu cation</name>
        <dbReference type="ChEBI" id="CHEBI:23378"/>
    </ligand>
</feature>
<dbReference type="Proteomes" id="UP000838763">
    <property type="component" value="Unassembled WGS sequence"/>
</dbReference>
<evidence type="ECO:0000313" key="12">
    <source>
        <dbReference type="EMBL" id="CAI4211194.1"/>
    </source>
</evidence>
<dbReference type="EMBL" id="CALLCH030000001">
    <property type="protein sequence ID" value="CAI4211194.1"/>
    <property type="molecule type" value="Genomic_DNA"/>
</dbReference>
<evidence type="ECO:0000256" key="3">
    <source>
        <dbReference type="ARBA" id="ARBA00022723"/>
    </source>
</evidence>
<evidence type="ECO:0000256" key="11">
    <source>
        <dbReference type="SAM" id="Phobius"/>
    </source>
</evidence>
<evidence type="ECO:0008006" key="14">
    <source>
        <dbReference type="Google" id="ProtNLM"/>
    </source>
</evidence>
<dbReference type="GO" id="GO:0033617">
    <property type="term" value="P:mitochondrial respiratory chain complex IV assembly"/>
    <property type="evidence" value="ECO:0007669"/>
    <property type="project" value="TreeGrafter"/>
</dbReference>
<reference evidence="12" key="1">
    <citation type="submission" date="2022-11" db="EMBL/GenBank/DDBJ databases">
        <authorList>
            <person name="Scott C."/>
            <person name="Bruce N."/>
        </authorList>
    </citation>
    <scope>NUCLEOTIDE SEQUENCE</scope>
</reference>
<dbReference type="Gene3D" id="3.40.30.10">
    <property type="entry name" value="Glutaredoxin"/>
    <property type="match status" value="1"/>
</dbReference>
<dbReference type="GO" id="GO:0006878">
    <property type="term" value="P:intracellular copper ion homeostasis"/>
    <property type="evidence" value="ECO:0007669"/>
    <property type="project" value="UniProtKB-UniRule"/>
</dbReference>
<dbReference type="GO" id="GO:0005743">
    <property type="term" value="C:mitochondrial inner membrane"/>
    <property type="evidence" value="ECO:0007669"/>
    <property type="project" value="UniProtKB-SubCell"/>
</dbReference>
<comment type="subcellular location">
    <subcellularLocation>
        <location evidence="1 8">Mitochondrion inner membrane</location>
    </subcellularLocation>
</comment>
<dbReference type="OrthoDB" id="270009at2759"/>
<evidence type="ECO:0000313" key="13">
    <source>
        <dbReference type="Proteomes" id="UP000838763"/>
    </source>
</evidence>
<dbReference type="InterPro" id="IPR003782">
    <property type="entry name" value="SCO1/SenC"/>
</dbReference>
<comment type="caution">
    <text evidence="12">The sequence shown here is derived from an EMBL/GenBank/DDBJ whole genome shotgun (WGS) entry which is preliminary data.</text>
</comment>
<organism evidence="12 13">
    <name type="scientific">Parascedosporium putredinis</name>
    <dbReference type="NCBI Taxonomy" id="1442378"/>
    <lineage>
        <taxon>Eukaryota</taxon>
        <taxon>Fungi</taxon>
        <taxon>Dikarya</taxon>
        <taxon>Ascomycota</taxon>
        <taxon>Pezizomycotina</taxon>
        <taxon>Sordariomycetes</taxon>
        <taxon>Hypocreomycetidae</taxon>
        <taxon>Microascales</taxon>
        <taxon>Microascaceae</taxon>
        <taxon>Parascedosporium</taxon>
    </lineage>
</organism>
<evidence type="ECO:0000256" key="9">
    <source>
        <dbReference type="PIRSR" id="PIRSR037736-1"/>
    </source>
</evidence>
<feature type="binding site" evidence="9">
    <location>
        <position position="136"/>
    </location>
    <ligand>
        <name>Cu cation</name>
        <dbReference type="ChEBI" id="CHEBI:23378"/>
    </ligand>
</feature>
<evidence type="ECO:0000256" key="1">
    <source>
        <dbReference type="ARBA" id="ARBA00004273"/>
    </source>
</evidence>
<keyword evidence="7 11" id="KW-0472">Membrane</keyword>
<keyword evidence="10" id="KW-1015">Disulfide bond</keyword>
<dbReference type="GO" id="GO:0005507">
    <property type="term" value="F:copper ion binding"/>
    <property type="evidence" value="ECO:0007669"/>
    <property type="project" value="InterPro"/>
</dbReference>
<dbReference type="PANTHER" id="PTHR12151:SF5">
    <property type="entry name" value="AT19154P"/>
    <property type="match status" value="1"/>
</dbReference>
<dbReference type="SUPFAM" id="SSF52833">
    <property type="entry name" value="Thioredoxin-like"/>
    <property type="match status" value="1"/>
</dbReference>
<sequence>MSRAPFSTKTLRTTQARAIPGVGQAFPQRFTQSQFTQKRTFKTVEEAKSRYSIGPFSLKAGILFLVTCGGLVWYFEFEKQRMQRKRIAEANKGAGKPLVGGPFELLDQHGNRFTHEELKGRYSLVYFGFTHCPDICPEELDKMAEMLDIVYEKRPNSLTPVFVTCDPARDGPKELKEYLAEFHPKLVGLTGTYDQVKAMCKAYRVYFSTPSNVKPGQDYLVDHSVYFYLMDPDGDFVEALGRQHSPTAGAEIILNHMKDWRGQKKF</sequence>
<dbReference type="GO" id="GO:0016531">
    <property type="term" value="F:copper chaperone activity"/>
    <property type="evidence" value="ECO:0007669"/>
    <property type="project" value="InterPro"/>
</dbReference>
<protein>
    <recommendedName>
        <fullName evidence="14">SCO1 protein</fullName>
    </recommendedName>
</protein>
<dbReference type="GO" id="GO:0045454">
    <property type="term" value="P:cell redox homeostasis"/>
    <property type="evidence" value="ECO:0007669"/>
    <property type="project" value="UniProtKB-ARBA"/>
</dbReference>
<dbReference type="Pfam" id="PF02630">
    <property type="entry name" value="SCO1-SenC"/>
    <property type="match status" value="1"/>
</dbReference>
<evidence type="ECO:0000256" key="4">
    <source>
        <dbReference type="ARBA" id="ARBA00022792"/>
    </source>
</evidence>